<organism evidence="1 2">
    <name type="scientific">candidate division WOR-1 bacterium DG_54_3</name>
    <dbReference type="NCBI Taxonomy" id="1703775"/>
    <lineage>
        <taxon>Bacteria</taxon>
        <taxon>Bacillati</taxon>
        <taxon>Saganbacteria</taxon>
    </lineage>
</organism>
<name>A0A0S7XSD2_UNCSA</name>
<evidence type="ECO:0000313" key="2">
    <source>
        <dbReference type="Proteomes" id="UP000051861"/>
    </source>
</evidence>
<sequence length="353" mass="39909">MTTSDVRWSCSAQLDLLGFSNHLMVTNWDIRTQTGNQAIERLSSLEETIRLFEGEKTAYTELYPSELQYIRFNDALFLGIDVEHLAPPAGQTTLTGGYSLDQLKKIHPQNGQTVFKGTTEESGGDVAKFLGLVARIHEYINAREAKKSFPGCRTVVASGLRKCFKDRKDDDDFFSANFSVSTAFEAAKKGSSAGLKSNHLYVEDDVAIAISYCKPCHAIFGFSKFHRTDSPLVDPYQYQQENTLSLSHGSWTVPEPIIFDIMKKRLTFRRLNPAVLTNLQLFKDYQRVRAKNGQIEREISNSLSASTPSLEDVNISSFPFRKIGSKMQTSTEYPFLFLKFNLEEDYSNFFGQE</sequence>
<proteinExistence type="predicted"/>
<dbReference type="EMBL" id="LIZX01000136">
    <property type="protein sequence ID" value="KPJ65099.1"/>
    <property type="molecule type" value="Genomic_DNA"/>
</dbReference>
<dbReference type="AlphaFoldDB" id="A0A0S7XSD2"/>
<dbReference type="Proteomes" id="UP000051861">
    <property type="component" value="Unassembled WGS sequence"/>
</dbReference>
<evidence type="ECO:0000313" key="1">
    <source>
        <dbReference type="EMBL" id="KPJ65099.1"/>
    </source>
</evidence>
<accession>A0A0S7XSD2</accession>
<gene>
    <name evidence="1" type="ORF">AMJ44_11025</name>
</gene>
<comment type="caution">
    <text evidence="1">The sequence shown here is derived from an EMBL/GenBank/DDBJ whole genome shotgun (WGS) entry which is preliminary data.</text>
</comment>
<protein>
    <submittedName>
        <fullName evidence="1">Uncharacterized protein</fullName>
    </submittedName>
</protein>
<reference evidence="1 2" key="1">
    <citation type="journal article" date="2015" name="Microbiome">
        <title>Genomic resolution of linkages in carbon, nitrogen, and sulfur cycling among widespread estuary sediment bacteria.</title>
        <authorList>
            <person name="Baker B.J."/>
            <person name="Lazar C.S."/>
            <person name="Teske A.P."/>
            <person name="Dick G.J."/>
        </authorList>
    </citation>
    <scope>NUCLEOTIDE SEQUENCE [LARGE SCALE GENOMIC DNA]</scope>
    <source>
        <strain evidence="1">DG_54_3</strain>
    </source>
</reference>